<dbReference type="PANTHER" id="PTHR34997:SF16">
    <property type="entry name" value="LYSM DOMAIN-CONTAINING PROTEIN"/>
    <property type="match status" value="1"/>
</dbReference>
<evidence type="ECO:0000256" key="2">
    <source>
        <dbReference type="ARBA" id="ARBA00022525"/>
    </source>
</evidence>
<comment type="subcellular location">
    <subcellularLocation>
        <location evidence="1">Secreted</location>
    </subcellularLocation>
</comment>
<evidence type="ECO:0000313" key="7">
    <source>
        <dbReference type="EMBL" id="KAL2846476.1"/>
    </source>
</evidence>
<keyword evidence="8" id="KW-1185">Reference proteome</keyword>
<dbReference type="InterPro" id="IPR012334">
    <property type="entry name" value="Pectin_lyas_fold"/>
</dbReference>
<reference evidence="7 8" key="1">
    <citation type="submission" date="2024-07" db="EMBL/GenBank/DDBJ databases">
        <title>Section-level genome sequencing and comparative genomics of Aspergillus sections Usti and Cavernicolus.</title>
        <authorList>
            <consortium name="Lawrence Berkeley National Laboratory"/>
            <person name="Nybo J.L."/>
            <person name="Vesth T.C."/>
            <person name="Theobald S."/>
            <person name="Frisvad J.C."/>
            <person name="Larsen T.O."/>
            <person name="Kjaerboelling I."/>
            <person name="Rothschild-Mancinelli K."/>
            <person name="Lyhne E.K."/>
            <person name="Kogle M.E."/>
            <person name="Barry K."/>
            <person name="Clum A."/>
            <person name="Na H."/>
            <person name="Ledsgaard L."/>
            <person name="Lin J."/>
            <person name="Lipzen A."/>
            <person name="Kuo A."/>
            <person name="Riley R."/>
            <person name="Mondo S."/>
            <person name="LaButti K."/>
            <person name="Haridas S."/>
            <person name="Pangalinan J."/>
            <person name="Salamov A.A."/>
            <person name="Simmons B.A."/>
            <person name="Magnuson J.K."/>
            <person name="Chen J."/>
            <person name="Drula E."/>
            <person name="Henrissat B."/>
            <person name="Wiebenga A."/>
            <person name="Lubbers R.J."/>
            <person name="Gomes A.C."/>
            <person name="Macurrencykelacurrency M.R."/>
            <person name="Stajich J."/>
            <person name="Grigoriev I.V."/>
            <person name="Mortensen U.H."/>
            <person name="De vries R.P."/>
            <person name="Baker S.E."/>
            <person name="Andersen M.R."/>
        </authorList>
    </citation>
    <scope>NUCLEOTIDE SEQUENCE [LARGE SCALE GENOMIC DNA]</scope>
    <source>
        <strain evidence="7 8">CBS 756.74</strain>
    </source>
</reference>
<dbReference type="Proteomes" id="UP001610444">
    <property type="component" value="Unassembled WGS sequence"/>
</dbReference>
<evidence type="ECO:0000259" key="6">
    <source>
        <dbReference type="PROSITE" id="PS51782"/>
    </source>
</evidence>
<dbReference type="InterPro" id="IPR011050">
    <property type="entry name" value="Pectin_lyase_fold/virulence"/>
</dbReference>
<dbReference type="Pfam" id="PF01476">
    <property type="entry name" value="LysM"/>
    <property type="match status" value="1"/>
</dbReference>
<accession>A0ABR4K339</accession>
<name>A0ABR4K339_9EURO</name>
<dbReference type="Pfam" id="PF12708">
    <property type="entry name" value="Pect-lyase_RHGA_epim"/>
    <property type="match status" value="2"/>
</dbReference>
<dbReference type="SUPFAM" id="SSF51126">
    <property type="entry name" value="Pectin lyase-like"/>
    <property type="match status" value="2"/>
</dbReference>
<dbReference type="GO" id="GO:0016829">
    <property type="term" value="F:lyase activity"/>
    <property type="evidence" value="ECO:0007669"/>
    <property type="project" value="UniProtKB-KW"/>
</dbReference>
<dbReference type="InterPro" id="IPR024535">
    <property type="entry name" value="RHGA/B-epi-like_pectate_lyase"/>
</dbReference>
<keyword evidence="5" id="KW-0843">Virulence</keyword>
<evidence type="ECO:0000256" key="3">
    <source>
        <dbReference type="ARBA" id="ARBA00022669"/>
    </source>
</evidence>
<dbReference type="InterPro" id="IPR052210">
    <property type="entry name" value="LysM1-like"/>
</dbReference>
<dbReference type="GeneID" id="98158341"/>
<keyword evidence="3" id="KW-0147">Chitin-binding</keyword>
<evidence type="ECO:0000256" key="1">
    <source>
        <dbReference type="ARBA" id="ARBA00004613"/>
    </source>
</evidence>
<sequence length="1509" mass="165496">MATDPESLCILDWSDPETERLFDKAINSPSEITQEEKHKIAEWIPSRSEMEARAQKYLNQSVDDLFEAAAMDKESLTFPQCMMIAQGFHLLGELDNVGRETAQSRRSSEQPALQAKWEQARAAVLSETELRAVLNAADPDLLLRLEDEYFEPRDRAFTEARSRIAPWIQRILDRGSEKIWGYVIYCLSLDDSPEWERFRGRFDEVVSAAPAPGLGTEEIRHTKVADFIRFDGQGDDFSGVFVNASRFFPAENFFRCFSAVSLYFFVCGPSALASHLGHTGHQHLHHRDNLERIPAQARVGKALKALRITNKLRVENYQANRYGFNTTGTQLRQDDTVSLLDYSANESHPVYGYSLSPEIVRAAKDVAESEPPTSWDVDYAAIAARMRAKYTLRNNDTNAMTQVLHQKDGLLEYTSFGQLRGLQGPLQENQVKRATSSYWMANIGQNGASPYALQGYKVWRNVKDYGTKATNRAISEGGRCGADCGSSTIYPAVVWFPAGTYLVSSSIIQYYNTQFIGDPTDVPTILAAASFVGLGVITSDVYVGESEQWYLNTNNFLRCIKNFKIDITRTDQSAYVCAIHWQVAQGTSLENIESYMLQNVAGNTQQGIYLENGSGGFLADLTFVGGNFGAYFGNQQFTTTLQIHWDWAWTMQDVVIESCTTGIVVTGGAGGPIGSTGQGVGSFLLVDAIIANTPTGIVTSLYAEDSTSMLLQNVGFFNVESAVTDSVVSRMLMAGGNEVLVDNWGFGRVTSSNGSSQFMNAFNIPVMNRTQSLLSSELAYMKPNFYTGRRPKYVDVGASQVINLKPAGAKGDGVTDDTTALNTIFSAAANMSSIVYIPYGVYVIIDTVKIPVGARIVGQAWPQIMAKGPKFQESTASRPAVKVGEPGESGVVEIQDVMFTVSGPAAGAILLQWNIHESMQGSAGLWDSHFRVGGAIGSNLQTSQCPKAGGINTDEGQIDVFSGRGALVESQGPTWMYATSSEHNMLYQYQLSNDPIFDDCAGGTDTCPLSWAVRLVDSSSIYLLGAGLYSWFSKYSQKCLETGDCQDKLFEVEQSYDIWIYNLVTKGTVEMLSPVNELPTLAADNKNGFMSSILAWLKGSKDTTGERDFAGFTVYTPDELPDSFSDDCVTALSATVKCQDTVFSFWEPSYHGSLGDIEHTDAVCDSGCGESLATWFHNAQKYCSGYSLYNYPPEIYGGNMWAGWNETCYRDPTTGFYCNEVIRNFTRVSTVEDMPLSEMCSYCYVTKLQMMQSSPYSYYGEFYKANFETVQSKCGISGDKSIPPSLIVHEPEEDTPFCLSDFTYTTVEGDTCTSIALDFSVASAALYIGNQDLTRDCSRAFANQTLCIPLSCQYTHVLQDDDTCDSIEEANIETMIDPTTGRPFTLRDLNPWIDPFCTNLHDTSTAHGRVLCLTPQGGSTTPQTPATAPPPANATVAEGTTLRCGKWHTAAEGETCPAICVQAGITHPLFVAVNPSLPSDSVACSGSVVPGVTYCTAPLRGWNYTVSSV</sequence>
<dbReference type="EMBL" id="JBFXLR010000032">
    <property type="protein sequence ID" value="KAL2846476.1"/>
    <property type="molecule type" value="Genomic_DNA"/>
</dbReference>
<gene>
    <name evidence="7" type="ORF">BJX68DRAFT_256389</name>
</gene>
<dbReference type="InterPro" id="IPR018392">
    <property type="entry name" value="LysM"/>
</dbReference>
<dbReference type="PROSITE" id="PS51782">
    <property type="entry name" value="LYSM"/>
    <property type="match status" value="1"/>
</dbReference>
<dbReference type="InterPro" id="IPR036779">
    <property type="entry name" value="LysM_dom_sf"/>
</dbReference>
<evidence type="ECO:0000256" key="4">
    <source>
        <dbReference type="ARBA" id="ARBA00022729"/>
    </source>
</evidence>
<dbReference type="CDD" id="cd00118">
    <property type="entry name" value="LysM"/>
    <property type="match status" value="1"/>
</dbReference>
<dbReference type="CDD" id="cd23668">
    <property type="entry name" value="GH55_beta13glucanase-like"/>
    <property type="match status" value="1"/>
</dbReference>
<dbReference type="PANTHER" id="PTHR34997">
    <property type="entry name" value="AM15"/>
    <property type="match status" value="1"/>
</dbReference>
<dbReference type="Gene3D" id="3.10.350.10">
    <property type="entry name" value="LysM domain"/>
    <property type="match status" value="3"/>
</dbReference>
<feature type="domain" description="LysM" evidence="6">
    <location>
        <begin position="1302"/>
        <end position="1348"/>
    </location>
</feature>
<organism evidence="7 8">
    <name type="scientific">Aspergillus pseudodeflectus</name>
    <dbReference type="NCBI Taxonomy" id="176178"/>
    <lineage>
        <taxon>Eukaryota</taxon>
        <taxon>Fungi</taxon>
        <taxon>Dikarya</taxon>
        <taxon>Ascomycota</taxon>
        <taxon>Pezizomycotina</taxon>
        <taxon>Eurotiomycetes</taxon>
        <taxon>Eurotiomycetidae</taxon>
        <taxon>Eurotiales</taxon>
        <taxon>Aspergillaceae</taxon>
        <taxon>Aspergillus</taxon>
        <taxon>Aspergillus subgen. Nidulantes</taxon>
    </lineage>
</organism>
<keyword evidence="4" id="KW-0732">Signal</keyword>
<dbReference type="RefSeq" id="XP_070897170.1">
    <property type="nucleotide sequence ID" value="XM_071043177.1"/>
</dbReference>
<proteinExistence type="predicted"/>
<evidence type="ECO:0000256" key="5">
    <source>
        <dbReference type="ARBA" id="ARBA00023026"/>
    </source>
</evidence>
<protein>
    <submittedName>
        <fullName evidence="7">Pectate lyase superfamily protein-domain-containing protein</fullName>
    </submittedName>
</protein>
<dbReference type="Gene3D" id="2.160.20.10">
    <property type="entry name" value="Single-stranded right-handed beta-helix, Pectin lyase-like"/>
    <property type="match status" value="2"/>
</dbReference>
<evidence type="ECO:0000313" key="8">
    <source>
        <dbReference type="Proteomes" id="UP001610444"/>
    </source>
</evidence>
<keyword evidence="2" id="KW-0964">Secreted</keyword>
<comment type="caution">
    <text evidence="7">The sequence shown here is derived from an EMBL/GenBank/DDBJ whole genome shotgun (WGS) entry which is preliminary data.</text>
</comment>
<keyword evidence="7" id="KW-0456">Lyase</keyword>